<dbReference type="SUPFAM" id="SSF52540">
    <property type="entry name" value="P-loop containing nucleoside triphosphate hydrolases"/>
    <property type="match status" value="1"/>
</dbReference>
<dbReference type="InterPro" id="IPR016181">
    <property type="entry name" value="Acyl_CoA_acyltransferase"/>
</dbReference>
<dbReference type="InterPro" id="IPR027417">
    <property type="entry name" value="P-loop_NTPase"/>
</dbReference>
<dbReference type="SUPFAM" id="SSF55729">
    <property type="entry name" value="Acyl-CoA N-acyltransferases (Nat)"/>
    <property type="match status" value="1"/>
</dbReference>
<reference evidence="4" key="1">
    <citation type="journal article" date="2015" name="Nature">
        <title>Complex archaea that bridge the gap between prokaryotes and eukaryotes.</title>
        <authorList>
            <person name="Spang A."/>
            <person name="Saw J.H."/>
            <person name="Jorgensen S.L."/>
            <person name="Zaremba-Niedzwiedzka K."/>
            <person name="Martijn J."/>
            <person name="Lind A.E."/>
            <person name="van Eijk R."/>
            <person name="Schleper C."/>
            <person name="Guy L."/>
            <person name="Ettema T.J."/>
        </authorList>
    </citation>
    <scope>NUCLEOTIDE SEQUENCE</scope>
</reference>
<organism evidence="4">
    <name type="scientific">marine sediment metagenome</name>
    <dbReference type="NCBI Taxonomy" id="412755"/>
    <lineage>
        <taxon>unclassified sequences</taxon>
        <taxon>metagenomes</taxon>
        <taxon>ecological metagenomes</taxon>
    </lineage>
</organism>
<proteinExistence type="predicted"/>
<dbReference type="SMART" id="SM00382">
    <property type="entry name" value="AAA"/>
    <property type="match status" value="1"/>
</dbReference>
<dbReference type="PANTHER" id="PTHR24220">
    <property type="entry name" value="IMPORT ATP-BINDING PROTEIN"/>
    <property type="match status" value="1"/>
</dbReference>
<dbReference type="PANTHER" id="PTHR24220:SF86">
    <property type="entry name" value="ABC TRANSPORTER ABCH.1"/>
    <property type="match status" value="1"/>
</dbReference>
<dbReference type="Gene3D" id="3.40.50.300">
    <property type="entry name" value="P-loop containing nucleotide triphosphate hydrolases"/>
    <property type="match status" value="1"/>
</dbReference>
<evidence type="ECO:0000256" key="1">
    <source>
        <dbReference type="ARBA" id="ARBA00022741"/>
    </source>
</evidence>
<protein>
    <recommendedName>
        <fullName evidence="3">ABC transporter domain-containing protein</fullName>
    </recommendedName>
</protein>
<dbReference type="GO" id="GO:0016887">
    <property type="term" value="F:ATP hydrolysis activity"/>
    <property type="evidence" value="ECO:0007669"/>
    <property type="project" value="InterPro"/>
</dbReference>
<evidence type="ECO:0000259" key="3">
    <source>
        <dbReference type="PROSITE" id="PS50893"/>
    </source>
</evidence>
<dbReference type="PROSITE" id="PS00211">
    <property type="entry name" value="ABC_TRANSPORTER_1"/>
    <property type="match status" value="1"/>
</dbReference>
<comment type="caution">
    <text evidence="4">The sequence shown here is derived from an EMBL/GenBank/DDBJ whole genome shotgun (WGS) entry which is preliminary data.</text>
</comment>
<dbReference type="InterPro" id="IPR003439">
    <property type="entry name" value="ABC_transporter-like_ATP-bd"/>
</dbReference>
<dbReference type="AlphaFoldDB" id="A0A0F9LRS3"/>
<dbReference type="InterPro" id="IPR003593">
    <property type="entry name" value="AAA+_ATPase"/>
</dbReference>
<dbReference type="GO" id="GO:0022857">
    <property type="term" value="F:transmembrane transporter activity"/>
    <property type="evidence" value="ECO:0007669"/>
    <property type="project" value="TreeGrafter"/>
</dbReference>
<dbReference type="InterPro" id="IPR015854">
    <property type="entry name" value="ABC_transpr_LolD-like"/>
</dbReference>
<evidence type="ECO:0000256" key="2">
    <source>
        <dbReference type="ARBA" id="ARBA00022840"/>
    </source>
</evidence>
<evidence type="ECO:0000313" key="4">
    <source>
        <dbReference type="EMBL" id="KKM97819.1"/>
    </source>
</evidence>
<keyword evidence="2" id="KW-0067">ATP-binding</keyword>
<dbReference type="GO" id="GO:0005524">
    <property type="term" value="F:ATP binding"/>
    <property type="evidence" value="ECO:0007669"/>
    <property type="project" value="UniProtKB-KW"/>
</dbReference>
<dbReference type="GO" id="GO:0005886">
    <property type="term" value="C:plasma membrane"/>
    <property type="evidence" value="ECO:0007669"/>
    <property type="project" value="TreeGrafter"/>
</dbReference>
<accession>A0A0F9LRS3</accession>
<sequence>MNLSHLKPIPAGALVFVTGPSGSGKTQALSIISDLLPPGGQLAQPSIDLNRPLIDGWNIGPKEAIQRLTAVGLGDPVTWVRTPGELSVGQAQRLALADLLASDGNVIIIDEFLAGLDRLTAKAVAWTTQRAIRKAGKTAVLITANDDLIEDLAPEIVITCNWSPEPVIGTTDDPLPSSTISREISYRKGSTMDWLALKHLHYAAGNPATYHSIHCLDHPECEGPVAVMVLSYPDLHSAARNLATRGRYLTGNQNENAKRVNREVRRMSRIVVVPELRQTGLAARLIREAASKVDCRYIETSTAMGPFTSFCERAGFQSIPQERSRPEGDWVGFLIENSLPAITALSSIALAEWISKLSVRRTRTGRQLIWALYHHLVLHRRTRKKKPSRVPPADDPQWPDAFALAAVRATSRPTYYIMPIKHPESE</sequence>
<dbReference type="EMBL" id="LAZR01005704">
    <property type="protein sequence ID" value="KKM97819.1"/>
    <property type="molecule type" value="Genomic_DNA"/>
</dbReference>
<dbReference type="InterPro" id="IPR017871">
    <property type="entry name" value="ABC_transporter-like_CS"/>
</dbReference>
<gene>
    <name evidence="4" type="ORF">LCGC14_1164180</name>
</gene>
<name>A0A0F9LRS3_9ZZZZ</name>
<feature type="domain" description="ABC transporter" evidence="3">
    <location>
        <begin position="1"/>
        <end position="186"/>
    </location>
</feature>
<dbReference type="CDD" id="cd00267">
    <property type="entry name" value="ABC_ATPase"/>
    <property type="match status" value="1"/>
</dbReference>
<keyword evidence="1" id="KW-0547">Nucleotide-binding</keyword>
<dbReference type="PROSITE" id="PS50893">
    <property type="entry name" value="ABC_TRANSPORTER_2"/>
    <property type="match status" value="1"/>
</dbReference>